<dbReference type="InterPro" id="IPR005119">
    <property type="entry name" value="LysR_subst-bd"/>
</dbReference>
<keyword evidence="7" id="KW-1185">Reference proteome</keyword>
<dbReference type="CDD" id="cd08414">
    <property type="entry name" value="PBP2_LTTR_aromatics_like"/>
    <property type="match status" value="1"/>
</dbReference>
<dbReference type="EMBL" id="CP017675">
    <property type="protein sequence ID" value="APB34546.1"/>
    <property type="molecule type" value="Genomic_DNA"/>
</dbReference>
<organism evidence="6 7">
    <name type="scientific">Gloeomargarita lithophora Alchichica-D10</name>
    <dbReference type="NCBI Taxonomy" id="1188229"/>
    <lineage>
        <taxon>Bacteria</taxon>
        <taxon>Bacillati</taxon>
        <taxon>Cyanobacteriota</taxon>
        <taxon>Cyanophyceae</taxon>
        <taxon>Gloeomargaritales</taxon>
        <taxon>Gloeomargaritaceae</taxon>
        <taxon>Gloeomargarita</taxon>
    </lineage>
</organism>
<dbReference type="Gene3D" id="3.40.190.10">
    <property type="entry name" value="Periplasmic binding protein-like II"/>
    <property type="match status" value="2"/>
</dbReference>
<dbReference type="Pfam" id="PF03466">
    <property type="entry name" value="LysR_substrate"/>
    <property type="match status" value="1"/>
</dbReference>
<evidence type="ECO:0000313" key="7">
    <source>
        <dbReference type="Proteomes" id="UP000180235"/>
    </source>
</evidence>
<evidence type="ECO:0000313" key="6">
    <source>
        <dbReference type="EMBL" id="APB34546.1"/>
    </source>
</evidence>
<sequence>MEFQQLRYFVMVAEELHFGRAADRLHITQPALSKQIAKLEKEIGVVLLNRTKRTVQLTSAGQVLLERAKQLLFQADTAVQLARRAAHGEIGHLTIGFTETATHTVLPKLVQVFRRTHPHVELTMLELSTEAQVAALNEDTIDLAFLHPPIDQRGLDLHPILEANFVVVLPPQHSLLQYEKIVPEALTNESFIIHPRKEGPMLYDGFIQICQAAGFQPKIVKESVSLQMRICLVAAGLGITFAPENLQFLVGDEVVCKPLENCPICLKFAATWRRNSASPTLREFLKIMQEQF</sequence>
<dbReference type="FunFam" id="1.10.10.10:FF:000001">
    <property type="entry name" value="LysR family transcriptional regulator"/>
    <property type="match status" value="1"/>
</dbReference>
<dbReference type="SUPFAM" id="SSF46785">
    <property type="entry name" value="Winged helix' DNA-binding domain"/>
    <property type="match status" value="1"/>
</dbReference>
<dbReference type="PRINTS" id="PR00039">
    <property type="entry name" value="HTHLYSR"/>
</dbReference>
<dbReference type="Proteomes" id="UP000180235">
    <property type="component" value="Chromosome"/>
</dbReference>
<reference evidence="6 7" key="1">
    <citation type="submission" date="2016-10" db="EMBL/GenBank/DDBJ databases">
        <title>Description of Gloeomargarita lithophora gen. nov., sp. nov., a thylakoid-bearing basal-branching cyanobacterium with intracellular carbonates, and proposal for Gloeomargaritales ord. nov.</title>
        <authorList>
            <person name="Moreira D."/>
            <person name="Tavera R."/>
            <person name="Benzerara K."/>
            <person name="Skouri-Panet F."/>
            <person name="Couradeau E."/>
            <person name="Gerard E."/>
            <person name="Loussert C."/>
            <person name="Novelo E."/>
            <person name="Zivanovic Y."/>
            <person name="Lopez-Garcia P."/>
        </authorList>
    </citation>
    <scope>NUCLEOTIDE SEQUENCE [LARGE SCALE GENOMIC DNA]</scope>
    <source>
        <strain evidence="6 7">D10</strain>
    </source>
</reference>
<dbReference type="KEGG" id="glt:GlitD10_2216"/>
<keyword evidence="3" id="KW-0238">DNA-binding</keyword>
<dbReference type="Gene3D" id="1.10.10.10">
    <property type="entry name" value="Winged helix-like DNA-binding domain superfamily/Winged helix DNA-binding domain"/>
    <property type="match status" value="1"/>
</dbReference>
<dbReference type="PANTHER" id="PTHR30346:SF0">
    <property type="entry name" value="HCA OPERON TRANSCRIPTIONAL ACTIVATOR HCAR"/>
    <property type="match status" value="1"/>
</dbReference>
<evidence type="ECO:0000256" key="1">
    <source>
        <dbReference type="ARBA" id="ARBA00009437"/>
    </source>
</evidence>
<feature type="domain" description="HTH lysR-type" evidence="5">
    <location>
        <begin position="1"/>
        <end position="58"/>
    </location>
</feature>
<dbReference type="STRING" id="1188229.GlitD10_2216"/>
<evidence type="ECO:0000259" key="5">
    <source>
        <dbReference type="PROSITE" id="PS50931"/>
    </source>
</evidence>
<evidence type="ECO:0000256" key="2">
    <source>
        <dbReference type="ARBA" id="ARBA00023015"/>
    </source>
</evidence>
<name>A0A1J0AF27_9CYAN</name>
<evidence type="ECO:0000256" key="3">
    <source>
        <dbReference type="ARBA" id="ARBA00023125"/>
    </source>
</evidence>
<dbReference type="InterPro" id="IPR036388">
    <property type="entry name" value="WH-like_DNA-bd_sf"/>
</dbReference>
<protein>
    <submittedName>
        <fullName evidence="6">LysR family transcriptional regulator</fullName>
    </submittedName>
</protein>
<evidence type="ECO:0000256" key="4">
    <source>
        <dbReference type="ARBA" id="ARBA00023163"/>
    </source>
</evidence>
<dbReference type="InterPro" id="IPR000847">
    <property type="entry name" value="LysR_HTH_N"/>
</dbReference>
<dbReference type="PANTHER" id="PTHR30346">
    <property type="entry name" value="TRANSCRIPTIONAL DUAL REGULATOR HCAR-RELATED"/>
    <property type="match status" value="1"/>
</dbReference>
<dbReference type="GO" id="GO:0003700">
    <property type="term" value="F:DNA-binding transcription factor activity"/>
    <property type="evidence" value="ECO:0007669"/>
    <property type="project" value="InterPro"/>
</dbReference>
<comment type="similarity">
    <text evidence="1">Belongs to the LysR transcriptional regulatory family.</text>
</comment>
<proteinExistence type="inferred from homology"/>
<keyword evidence="2" id="KW-0805">Transcription regulation</keyword>
<keyword evidence="4" id="KW-0804">Transcription</keyword>
<dbReference type="Pfam" id="PF00126">
    <property type="entry name" value="HTH_1"/>
    <property type="match status" value="1"/>
</dbReference>
<dbReference type="GO" id="GO:0003677">
    <property type="term" value="F:DNA binding"/>
    <property type="evidence" value="ECO:0007669"/>
    <property type="project" value="UniProtKB-KW"/>
</dbReference>
<dbReference type="OrthoDB" id="9803735at2"/>
<dbReference type="InterPro" id="IPR036390">
    <property type="entry name" value="WH_DNA-bd_sf"/>
</dbReference>
<accession>A0A1J0AF27</accession>
<gene>
    <name evidence="6" type="ORF">GlitD10_2216</name>
</gene>
<dbReference type="GO" id="GO:0032993">
    <property type="term" value="C:protein-DNA complex"/>
    <property type="evidence" value="ECO:0007669"/>
    <property type="project" value="TreeGrafter"/>
</dbReference>
<dbReference type="PROSITE" id="PS50931">
    <property type="entry name" value="HTH_LYSR"/>
    <property type="match status" value="1"/>
</dbReference>
<dbReference type="SUPFAM" id="SSF53850">
    <property type="entry name" value="Periplasmic binding protein-like II"/>
    <property type="match status" value="1"/>
</dbReference>
<dbReference type="AlphaFoldDB" id="A0A1J0AF27"/>